<evidence type="ECO:0000313" key="2">
    <source>
        <dbReference type="EMBL" id="TMW67234.1"/>
    </source>
</evidence>
<dbReference type="EMBL" id="SPLM01000005">
    <property type="protein sequence ID" value="TMW67234.1"/>
    <property type="molecule type" value="Genomic_DNA"/>
</dbReference>
<evidence type="ECO:0000313" key="3">
    <source>
        <dbReference type="Proteomes" id="UP000794436"/>
    </source>
</evidence>
<gene>
    <name evidence="2" type="ORF">Poli38472_012350</name>
</gene>
<feature type="compositionally biased region" description="Basic residues" evidence="1">
    <location>
        <begin position="28"/>
        <end position="38"/>
    </location>
</feature>
<protein>
    <submittedName>
        <fullName evidence="2">Uncharacterized protein</fullName>
    </submittedName>
</protein>
<dbReference type="Proteomes" id="UP000794436">
    <property type="component" value="Unassembled WGS sequence"/>
</dbReference>
<feature type="region of interest" description="Disordered" evidence="1">
    <location>
        <begin position="27"/>
        <end position="49"/>
    </location>
</feature>
<organism evidence="2 3">
    <name type="scientific">Pythium oligandrum</name>
    <name type="common">Mycoparasitic fungus</name>
    <dbReference type="NCBI Taxonomy" id="41045"/>
    <lineage>
        <taxon>Eukaryota</taxon>
        <taxon>Sar</taxon>
        <taxon>Stramenopiles</taxon>
        <taxon>Oomycota</taxon>
        <taxon>Peronosporomycetes</taxon>
        <taxon>Pythiales</taxon>
        <taxon>Pythiaceae</taxon>
        <taxon>Pythium</taxon>
    </lineage>
</organism>
<keyword evidence="3" id="KW-1185">Reference proteome</keyword>
<dbReference type="OrthoDB" id="157554at2759"/>
<evidence type="ECO:0000256" key="1">
    <source>
        <dbReference type="SAM" id="MobiDB-lite"/>
    </source>
</evidence>
<name>A0A8K1CQ81_PYTOL</name>
<sequence length="368" mass="41872">MEDATLAALLYDDDALLADAVTTPNAAQHKKATIKRKTHNDTSKKKNKPTYYARRDEIKMLQNQVGDLTARIEYLQKARLQPKRDVFDAEILHNMLLRSGLKQTELTLTGVQSILANHRTMHTRNPLEVFIRLSAEPEQRHHTLVALRSERLREATDFILERVQYFDLRRPYRESESFELPNGDHITLQCEVEPSQIKMNVKHVFDDVMLAILQQEFTLGEALGVTTTLESDDADDGSYSQVRGLTTMPDGAQIEKNMAVFNKFSPGTPQLAIPHGLVVIHPVAEDDRYPFQPHLRVRQDMTLVILVSELPGEEGDAVVASWQLTHTYKPQCGISRVQEMRIRDLAGRSCEIIRNNAIEFVLRRVGQA</sequence>
<dbReference type="AlphaFoldDB" id="A0A8K1CQ81"/>
<accession>A0A8K1CQ81</accession>
<proteinExistence type="predicted"/>
<comment type="caution">
    <text evidence="2">The sequence shown here is derived from an EMBL/GenBank/DDBJ whole genome shotgun (WGS) entry which is preliminary data.</text>
</comment>
<reference evidence="2" key="1">
    <citation type="submission" date="2019-03" db="EMBL/GenBank/DDBJ databases">
        <title>Long read genome sequence of the mycoparasitic Pythium oligandrum ATCC 38472 isolated from sugarbeet rhizosphere.</title>
        <authorList>
            <person name="Gaulin E."/>
        </authorList>
    </citation>
    <scope>NUCLEOTIDE SEQUENCE</scope>
    <source>
        <strain evidence="2">ATCC 38472_TT</strain>
    </source>
</reference>